<feature type="domain" description="NADH:flavin oxidoreductase/NADH oxidase N-terminal" evidence="1">
    <location>
        <begin position="7"/>
        <end position="66"/>
    </location>
</feature>
<dbReference type="PANTHER" id="PTHR22893:SF91">
    <property type="entry name" value="NADPH DEHYDROGENASE 2-RELATED"/>
    <property type="match status" value="1"/>
</dbReference>
<proteinExistence type="predicted"/>
<dbReference type="Gene3D" id="3.20.20.70">
    <property type="entry name" value="Aldolase class I"/>
    <property type="match status" value="1"/>
</dbReference>
<dbReference type="Proteomes" id="UP001182556">
    <property type="component" value="Unassembled WGS sequence"/>
</dbReference>
<dbReference type="GO" id="GO:0016491">
    <property type="term" value="F:oxidoreductase activity"/>
    <property type="evidence" value="ECO:0007669"/>
    <property type="project" value="InterPro"/>
</dbReference>
<dbReference type="InterPro" id="IPR013785">
    <property type="entry name" value="Aldolase_TIM"/>
</dbReference>
<protein>
    <recommendedName>
        <fullName evidence="1">NADH:flavin oxidoreductase/NADH oxidase N-terminal domain-containing protein</fullName>
    </recommendedName>
</protein>
<comment type="caution">
    <text evidence="2">The sequence shown here is derived from an EMBL/GenBank/DDBJ whole genome shotgun (WGS) entry which is preliminary data.</text>
</comment>
<evidence type="ECO:0000259" key="1">
    <source>
        <dbReference type="Pfam" id="PF00724"/>
    </source>
</evidence>
<dbReference type="InterPro" id="IPR001155">
    <property type="entry name" value="OxRdtase_FMN_N"/>
</dbReference>
<name>A0AAD9FTL7_PAPLA</name>
<dbReference type="GO" id="GO:0010181">
    <property type="term" value="F:FMN binding"/>
    <property type="evidence" value="ECO:0007669"/>
    <property type="project" value="InterPro"/>
</dbReference>
<reference evidence="2" key="1">
    <citation type="submission" date="2023-02" db="EMBL/GenBank/DDBJ databases">
        <title>Identification and recombinant expression of a fungal hydrolase from Papiliotrema laurentii that hydrolyzes apple cutin and clears colloidal polyester polyurethane.</title>
        <authorList>
            <consortium name="DOE Joint Genome Institute"/>
            <person name="Roman V.A."/>
            <person name="Bojanowski C."/>
            <person name="Crable B.R."/>
            <person name="Wagner D.N."/>
            <person name="Hung C.S."/>
            <person name="Nadeau L.J."/>
            <person name="Schratz L."/>
            <person name="Haridas S."/>
            <person name="Pangilinan J."/>
            <person name="Lipzen A."/>
            <person name="Na H."/>
            <person name="Yan M."/>
            <person name="Ng V."/>
            <person name="Grigoriev I.V."/>
            <person name="Spatafora J.W."/>
            <person name="Barlow D."/>
            <person name="Biffinger J."/>
            <person name="Kelley-Loughnane N."/>
            <person name="Varaljay V.A."/>
            <person name="Crookes-Goodson W.J."/>
        </authorList>
    </citation>
    <scope>NUCLEOTIDE SEQUENCE</scope>
    <source>
        <strain evidence="2">5307AH</strain>
    </source>
</reference>
<dbReference type="SUPFAM" id="SSF51395">
    <property type="entry name" value="FMN-linked oxidoreductases"/>
    <property type="match status" value="1"/>
</dbReference>
<sequence>MSIPTNVWTPVKIGEVTLNHRIVLAPLTRGRASASSTHERTWIPNKLMEQYYLERATPGGLMISEAW</sequence>
<gene>
    <name evidence="2" type="ORF">DB88DRAFT_480357</name>
</gene>
<dbReference type="PANTHER" id="PTHR22893">
    <property type="entry name" value="NADH OXIDOREDUCTASE-RELATED"/>
    <property type="match status" value="1"/>
</dbReference>
<accession>A0AAD9FTL7</accession>
<dbReference type="InterPro" id="IPR045247">
    <property type="entry name" value="Oye-like"/>
</dbReference>
<evidence type="ECO:0000313" key="3">
    <source>
        <dbReference type="Proteomes" id="UP001182556"/>
    </source>
</evidence>
<dbReference type="EMBL" id="JAODAN010000002">
    <property type="protein sequence ID" value="KAK1925997.1"/>
    <property type="molecule type" value="Genomic_DNA"/>
</dbReference>
<dbReference type="AlphaFoldDB" id="A0AAD9FTL7"/>
<organism evidence="2 3">
    <name type="scientific">Papiliotrema laurentii</name>
    <name type="common">Cryptococcus laurentii</name>
    <dbReference type="NCBI Taxonomy" id="5418"/>
    <lineage>
        <taxon>Eukaryota</taxon>
        <taxon>Fungi</taxon>
        <taxon>Dikarya</taxon>
        <taxon>Basidiomycota</taxon>
        <taxon>Agaricomycotina</taxon>
        <taxon>Tremellomycetes</taxon>
        <taxon>Tremellales</taxon>
        <taxon>Rhynchogastremaceae</taxon>
        <taxon>Papiliotrema</taxon>
    </lineage>
</organism>
<dbReference type="Pfam" id="PF00724">
    <property type="entry name" value="Oxidored_FMN"/>
    <property type="match status" value="1"/>
</dbReference>
<evidence type="ECO:0000313" key="2">
    <source>
        <dbReference type="EMBL" id="KAK1925997.1"/>
    </source>
</evidence>
<keyword evidence="3" id="KW-1185">Reference proteome</keyword>